<accession>A0A0C3SCY4</accession>
<keyword evidence="4" id="KW-1185">Reference proteome</keyword>
<evidence type="ECO:0000313" key="3">
    <source>
        <dbReference type="EMBL" id="KIP11322.1"/>
    </source>
</evidence>
<dbReference type="InterPro" id="IPR050357">
    <property type="entry name" value="Arrestin_domain-protein"/>
</dbReference>
<feature type="compositionally biased region" description="Basic and acidic residues" evidence="1">
    <location>
        <begin position="149"/>
        <end position="158"/>
    </location>
</feature>
<feature type="compositionally biased region" description="Low complexity" evidence="1">
    <location>
        <begin position="272"/>
        <end position="284"/>
    </location>
</feature>
<evidence type="ECO:0000259" key="2">
    <source>
        <dbReference type="SMART" id="SM01017"/>
    </source>
</evidence>
<name>A0A0C3SCY4_PHLG1</name>
<evidence type="ECO:0000313" key="4">
    <source>
        <dbReference type="Proteomes" id="UP000053257"/>
    </source>
</evidence>
<dbReference type="Proteomes" id="UP000053257">
    <property type="component" value="Unassembled WGS sequence"/>
</dbReference>
<dbReference type="InterPro" id="IPR014752">
    <property type="entry name" value="Arrestin-like_C"/>
</dbReference>
<dbReference type="Gene3D" id="2.60.40.640">
    <property type="match status" value="2"/>
</dbReference>
<dbReference type="InterPro" id="IPR011021">
    <property type="entry name" value="Arrestin-like_N"/>
</dbReference>
<dbReference type="InterPro" id="IPR011022">
    <property type="entry name" value="Arrestin_C-like"/>
</dbReference>
<protein>
    <recommendedName>
        <fullName evidence="2">Arrestin C-terminal-like domain-containing protein</fullName>
    </recommendedName>
</protein>
<dbReference type="GO" id="GO:0005829">
    <property type="term" value="C:cytosol"/>
    <property type="evidence" value="ECO:0007669"/>
    <property type="project" value="TreeGrafter"/>
</dbReference>
<organism evidence="3 4">
    <name type="scientific">Phlebiopsis gigantea (strain 11061_1 CR5-6)</name>
    <name type="common">White-rot fungus</name>
    <name type="synonym">Peniophora gigantea</name>
    <dbReference type="NCBI Taxonomy" id="745531"/>
    <lineage>
        <taxon>Eukaryota</taxon>
        <taxon>Fungi</taxon>
        <taxon>Dikarya</taxon>
        <taxon>Basidiomycota</taxon>
        <taxon>Agaricomycotina</taxon>
        <taxon>Agaricomycetes</taxon>
        <taxon>Polyporales</taxon>
        <taxon>Phanerochaetaceae</taxon>
        <taxon>Phlebiopsis</taxon>
    </lineage>
</organism>
<dbReference type="GO" id="GO:0030674">
    <property type="term" value="F:protein-macromolecule adaptor activity"/>
    <property type="evidence" value="ECO:0007669"/>
    <property type="project" value="TreeGrafter"/>
</dbReference>
<feature type="compositionally biased region" description="Basic and acidic residues" evidence="1">
    <location>
        <begin position="222"/>
        <end position="245"/>
    </location>
</feature>
<gene>
    <name evidence="3" type="ORF">PHLGIDRAFT_124969</name>
</gene>
<sequence length="813" mass="90123">MPVPKNSLSIRLTESVVFLRTGDGTGRTRHGTQPSAPPAMVRGLLTLNIAKPTKISSIEVELLGKTSTAWPEGNVSHHLRGGVGARRVEVSEDHKIYLQSYVYFRAGATPHHTHRRTLSVGPGLYLEHDRDMERNPDEGDSDESSDFTYEERRGREPIRGQQRGRAPRRLSADQTIHQPGFVSHHNEQLPTPPYSPIYSPSSTPSRRSPAASRAPSVITPIHIDEGFAERDHSIAREPSTTRRDSPGFMTPLDGSLSRRVSYDDPRPEFVLGSSTGPSGSQGSSAAHLPYSPTRNNSHESANGAAHASAEDRRGRSKGNRLSSIGMFFDAVKERVRSVSRAEREYVRTPSHSRSRDARDVSPDRRDGDRRGQTREPRERSTLERVTEVLGLENEEENDSGEGWKEFRKGIYTYPISFAIPSNSPPTLHTEFGAVTWRLRATAHRPGTFTTKFSATQEVTVVACPSEDDTEDSESIIVERQWDNQMQYLIAISGRSFPIGGVMPFSIMFVPFSKMKVFRLSLVIEERIEYYTDFKRLVRSDPIKRVVLVSLKDQRKEHPILPLNSDDIDAFKGSPLYGTVNSDEGLSEVVANLMGPGPWSIQQDVPLPKSCQELHFTNKNKKSNIIISHTLKVIFRVQRGDDQEVDPQTGKRKMFDIVVQTPIHILSCLCRPDFTALPPYSETPLSTSSPVSSAVCACAHAAPRYGGLGDTTPNNHLDVSMLAPDLPFAPRRDVHRYSAGGQHTPPSLDPAHSMFHAHVVSAPRAGSATRPVAALRMESLLEHSSHFERLISGHETELGEAPPAYEQTVGPMPA</sequence>
<feature type="compositionally biased region" description="Basic and acidic residues" evidence="1">
    <location>
        <begin position="353"/>
        <end position="383"/>
    </location>
</feature>
<reference evidence="3 4" key="1">
    <citation type="journal article" date="2014" name="PLoS Genet.">
        <title>Analysis of the Phlebiopsis gigantea genome, transcriptome and secretome provides insight into its pioneer colonization strategies of wood.</title>
        <authorList>
            <person name="Hori C."/>
            <person name="Ishida T."/>
            <person name="Igarashi K."/>
            <person name="Samejima M."/>
            <person name="Suzuki H."/>
            <person name="Master E."/>
            <person name="Ferreira P."/>
            <person name="Ruiz-Duenas F.J."/>
            <person name="Held B."/>
            <person name="Canessa P."/>
            <person name="Larrondo L.F."/>
            <person name="Schmoll M."/>
            <person name="Druzhinina I.S."/>
            <person name="Kubicek C.P."/>
            <person name="Gaskell J.A."/>
            <person name="Kersten P."/>
            <person name="St John F."/>
            <person name="Glasner J."/>
            <person name="Sabat G."/>
            <person name="Splinter BonDurant S."/>
            <person name="Syed K."/>
            <person name="Yadav J."/>
            <person name="Mgbeahuruike A.C."/>
            <person name="Kovalchuk A."/>
            <person name="Asiegbu F.O."/>
            <person name="Lackner G."/>
            <person name="Hoffmeister D."/>
            <person name="Rencoret J."/>
            <person name="Gutierrez A."/>
            <person name="Sun H."/>
            <person name="Lindquist E."/>
            <person name="Barry K."/>
            <person name="Riley R."/>
            <person name="Grigoriev I.V."/>
            <person name="Henrissat B."/>
            <person name="Kues U."/>
            <person name="Berka R.M."/>
            <person name="Martinez A.T."/>
            <person name="Covert S.F."/>
            <person name="Blanchette R.A."/>
            <person name="Cullen D."/>
        </authorList>
    </citation>
    <scope>NUCLEOTIDE SEQUENCE [LARGE SCALE GENOMIC DNA]</scope>
    <source>
        <strain evidence="3 4">11061_1 CR5-6</strain>
    </source>
</reference>
<dbReference type="EMBL" id="KN840447">
    <property type="protein sequence ID" value="KIP11322.1"/>
    <property type="molecule type" value="Genomic_DNA"/>
</dbReference>
<feature type="domain" description="Arrestin C-terminal-like" evidence="2">
    <location>
        <begin position="481"/>
        <end position="669"/>
    </location>
</feature>
<dbReference type="PANTHER" id="PTHR11188:SF17">
    <property type="entry name" value="FI21816P1"/>
    <property type="match status" value="1"/>
</dbReference>
<dbReference type="Pfam" id="PF00339">
    <property type="entry name" value="Arrestin_N"/>
    <property type="match status" value="1"/>
</dbReference>
<proteinExistence type="predicted"/>
<dbReference type="PANTHER" id="PTHR11188">
    <property type="entry name" value="ARRESTIN DOMAIN CONTAINING PROTEIN"/>
    <property type="match status" value="1"/>
</dbReference>
<feature type="compositionally biased region" description="Basic and acidic residues" evidence="1">
    <location>
        <begin position="126"/>
        <end position="137"/>
    </location>
</feature>
<feature type="compositionally biased region" description="Low complexity" evidence="1">
    <location>
        <begin position="196"/>
        <end position="216"/>
    </location>
</feature>
<dbReference type="Pfam" id="PF02752">
    <property type="entry name" value="Arrestin_C"/>
    <property type="match status" value="1"/>
</dbReference>
<evidence type="ECO:0000256" key="1">
    <source>
        <dbReference type="SAM" id="MobiDB-lite"/>
    </source>
</evidence>
<dbReference type="GO" id="GO:0070086">
    <property type="term" value="P:ubiquitin-dependent endocytosis"/>
    <property type="evidence" value="ECO:0007669"/>
    <property type="project" value="TreeGrafter"/>
</dbReference>
<dbReference type="STRING" id="745531.A0A0C3SCY4"/>
<dbReference type="GO" id="GO:0005886">
    <property type="term" value="C:plasma membrane"/>
    <property type="evidence" value="ECO:0007669"/>
    <property type="project" value="TreeGrafter"/>
</dbReference>
<dbReference type="SMART" id="SM01017">
    <property type="entry name" value="Arrestin_C"/>
    <property type="match status" value="1"/>
</dbReference>
<dbReference type="AlphaFoldDB" id="A0A0C3SCY4"/>
<feature type="region of interest" description="Disordered" evidence="1">
    <location>
        <begin position="338"/>
        <end position="383"/>
    </location>
</feature>
<dbReference type="HOGENOM" id="CLU_007709_0_0_1"/>
<dbReference type="GO" id="GO:0031625">
    <property type="term" value="F:ubiquitin protein ligase binding"/>
    <property type="evidence" value="ECO:0007669"/>
    <property type="project" value="TreeGrafter"/>
</dbReference>
<dbReference type="OrthoDB" id="2238745at2759"/>
<feature type="region of interest" description="Disordered" evidence="1">
    <location>
        <begin position="113"/>
        <end position="320"/>
    </location>
</feature>